<evidence type="ECO:0000256" key="1">
    <source>
        <dbReference type="SAM" id="Phobius"/>
    </source>
</evidence>
<feature type="transmembrane region" description="Helical" evidence="1">
    <location>
        <begin position="7"/>
        <end position="25"/>
    </location>
</feature>
<proteinExistence type="predicted"/>
<keyword evidence="1" id="KW-0812">Transmembrane</keyword>
<keyword evidence="1" id="KW-1133">Transmembrane helix</keyword>
<gene>
    <name evidence="2" type="ORF">Gotri_012583</name>
</gene>
<reference evidence="2 3" key="1">
    <citation type="journal article" date="2019" name="Genome Biol. Evol.">
        <title>Insights into the evolution of the New World diploid cottons (Gossypium, subgenus Houzingenia) based on genome sequencing.</title>
        <authorList>
            <person name="Grover C.E."/>
            <person name="Arick M.A. 2nd"/>
            <person name="Thrash A."/>
            <person name="Conover J.L."/>
            <person name="Sanders W.S."/>
            <person name="Peterson D.G."/>
            <person name="Frelichowski J.E."/>
            <person name="Scheffler J.A."/>
            <person name="Scheffler B.E."/>
            <person name="Wendel J.F."/>
        </authorList>
    </citation>
    <scope>NUCLEOTIDE SEQUENCE [LARGE SCALE GENOMIC DNA]</scope>
    <source>
        <strain evidence="2">8</strain>
        <tissue evidence="2">Leaf</tissue>
    </source>
</reference>
<evidence type="ECO:0000313" key="3">
    <source>
        <dbReference type="Proteomes" id="UP000593568"/>
    </source>
</evidence>
<accession>A0A7J9DQM9</accession>
<dbReference type="Proteomes" id="UP000593568">
    <property type="component" value="Unassembled WGS sequence"/>
</dbReference>
<keyword evidence="3" id="KW-1185">Reference proteome</keyword>
<dbReference type="AlphaFoldDB" id="A0A7J9DQM9"/>
<keyword evidence="1" id="KW-0472">Membrane</keyword>
<sequence length="27" mass="3103">MRSFIDAVILIGFLCLEFGELLVMLRC</sequence>
<dbReference type="EMBL" id="JABEZW010000004">
    <property type="protein sequence ID" value="MBA0763063.1"/>
    <property type="molecule type" value="Genomic_DNA"/>
</dbReference>
<name>A0A7J9DQM9_9ROSI</name>
<organism evidence="2 3">
    <name type="scientific">Gossypium trilobum</name>
    <dbReference type="NCBI Taxonomy" id="34281"/>
    <lineage>
        <taxon>Eukaryota</taxon>
        <taxon>Viridiplantae</taxon>
        <taxon>Streptophyta</taxon>
        <taxon>Embryophyta</taxon>
        <taxon>Tracheophyta</taxon>
        <taxon>Spermatophyta</taxon>
        <taxon>Magnoliopsida</taxon>
        <taxon>eudicotyledons</taxon>
        <taxon>Gunneridae</taxon>
        <taxon>Pentapetalae</taxon>
        <taxon>rosids</taxon>
        <taxon>malvids</taxon>
        <taxon>Malvales</taxon>
        <taxon>Malvaceae</taxon>
        <taxon>Malvoideae</taxon>
        <taxon>Gossypium</taxon>
    </lineage>
</organism>
<comment type="caution">
    <text evidence="2">The sequence shown here is derived from an EMBL/GenBank/DDBJ whole genome shotgun (WGS) entry which is preliminary data.</text>
</comment>
<evidence type="ECO:0000313" key="2">
    <source>
        <dbReference type="EMBL" id="MBA0763063.1"/>
    </source>
</evidence>
<protein>
    <submittedName>
        <fullName evidence="2">Uncharacterized protein</fullName>
    </submittedName>
</protein>